<evidence type="ECO:0000313" key="3">
    <source>
        <dbReference type="EMBL" id="SEJ49795.1"/>
    </source>
</evidence>
<dbReference type="Gene3D" id="1.20.120.160">
    <property type="entry name" value="HPT domain"/>
    <property type="match status" value="1"/>
</dbReference>
<dbReference type="InterPro" id="IPR036641">
    <property type="entry name" value="HPT_dom_sf"/>
</dbReference>
<evidence type="ECO:0000313" key="4">
    <source>
        <dbReference type="Proteomes" id="UP000199403"/>
    </source>
</evidence>
<dbReference type="InterPro" id="IPR008207">
    <property type="entry name" value="Sig_transdc_His_kin_Hpt_dom"/>
</dbReference>
<dbReference type="RefSeq" id="WP_092175643.1">
    <property type="nucleotide sequence ID" value="NZ_FNZH01000004.1"/>
</dbReference>
<sequence>MKNSQDKLYNLINLEEISGGSDDFIREMIKLFVTQAKSTIDGLNNAFDQKDLNEIKNLAHQIKPSIDNLRIDVLSPVIREVERLAEDGGAWEKLSPMIMETNTVLEAVLSQLDEELKNRTA</sequence>
<accession>A0A1H6ZLV5</accession>
<organism evidence="3 4">
    <name type="scientific">Cyclobacterium xiamenense</name>
    <dbReference type="NCBI Taxonomy" id="1297121"/>
    <lineage>
        <taxon>Bacteria</taxon>
        <taxon>Pseudomonadati</taxon>
        <taxon>Bacteroidota</taxon>
        <taxon>Cytophagia</taxon>
        <taxon>Cytophagales</taxon>
        <taxon>Cyclobacteriaceae</taxon>
        <taxon>Cyclobacterium</taxon>
    </lineage>
</organism>
<feature type="modified residue" description="Phosphohistidine" evidence="1">
    <location>
        <position position="60"/>
    </location>
</feature>
<dbReference type="Pfam" id="PF01627">
    <property type="entry name" value="Hpt"/>
    <property type="match status" value="1"/>
</dbReference>
<evidence type="ECO:0000256" key="1">
    <source>
        <dbReference type="PROSITE-ProRule" id="PRU00110"/>
    </source>
</evidence>
<dbReference type="AlphaFoldDB" id="A0A1H6ZLV5"/>
<name>A0A1H6ZLV5_9BACT</name>
<dbReference type="STRING" id="1416801.SAMN05192553_104304"/>
<keyword evidence="1" id="KW-0597">Phosphoprotein</keyword>
<dbReference type="EMBL" id="FNZH01000004">
    <property type="protein sequence ID" value="SEJ49795.1"/>
    <property type="molecule type" value="Genomic_DNA"/>
</dbReference>
<dbReference type="OrthoDB" id="7478530at2"/>
<evidence type="ECO:0000259" key="2">
    <source>
        <dbReference type="PROSITE" id="PS50894"/>
    </source>
</evidence>
<dbReference type="SUPFAM" id="SSF47226">
    <property type="entry name" value="Histidine-containing phosphotransfer domain, HPT domain"/>
    <property type="match status" value="1"/>
</dbReference>
<feature type="domain" description="HPt" evidence="2">
    <location>
        <begin position="21"/>
        <end position="121"/>
    </location>
</feature>
<dbReference type="Proteomes" id="UP000199403">
    <property type="component" value="Unassembled WGS sequence"/>
</dbReference>
<dbReference type="PROSITE" id="PS50894">
    <property type="entry name" value="HPT"/>
    <property type="match status" value="1"/>
</dbReference>
<dbReference type="GO" id="GO:0000160">
    <property type="term" value="P:phosphorelay signal transduction system"/>
    <property type="evidence" value="ECO:0007669"/>
    <property type="project" value="InterPro"/>
</dbReference>
<dbReference type="GO" id="GO:0004672">
    <property type="term" value="F:protein kinase activity"/>
    <property type="evidence" value="ECO:0007669"/>
    <property type="project" value="UniProtKB-ARBA"/>
</dbReference>
<keyword evidence="4" id="KW-1185">Reference proteome</keyword>
<gene>
    <name evidence="3" type="ORF">SAMN05192553_104304</name>
</gene>
<proteinExistence type="predicted"/>
<protein>
    <submittedName>
        <fullName evidence="3">HPt (Histidine-containing phosphotransfer) domain-containing protein</fullName>
    </submittedName>
</protein>
<reference evidence="4" key="1">
    <citation type="submission" date="2016-10" db="EMBL/GenBank/DDBJ databases">
        <authorList>
            <person name="Varghese N."/>
            <person name="Submissions S."/>
        </authorList>
    </citation>
    <scope>NUCLEOTIDE SEQUENCE [LARGE SCALE GENOMIC DNA]</scope>
    <source>
        <strain evidence="4">IBRC-M 10761</strain>
    </source>
</reference>